<dbReference type="AlphaFoldDB" id="A0A5S9R8Y8"/>
<gene>
    <name evidence="2" type="ORF">AELLOGFF_06056</name>
</gene>
<evidence type="ECO:0000256" key="1">
    <source>
        <dbReference type="SAM" id="MobiDB-lite"/>
    </source>
</evidence>
<keyword evidence="3" id="KW-1185">Reference proteome</keyword>
<feature type="region of interest" description="Disordered" evidence="1">
    <location>
        <begin position="19"/>
        <end position="47"/>
    </location>
</feature>
<organism evidence="2 3">
    <name type="scientific">Mycolicibacterium vanbaalenii</name>
    <name type="common">Mycobacterium vanbaalenii</name>
    <dbReference type="NCBI Taxonomy" id="110539"/>
    <lineage>
        <taxon>Bacteria</taxon>
        <taxon>Bacillati</taxon>
        <taxon>Actinomycetota</taxon>
        <taxon>Actinomycetes</taxon>
        <taxon>Mycobacteriales</taxon>
        <taxon>Mycobacteriaceae</taxon>
        <taxon>Mycolicibacterium</taxon>
    </lineage>
</organism>
<evidence type="ECO:0000313" key="3">
    <source>
        <dbReference type="Proteomes" id="UP000430146"/>
    </source>
</evidence>
<evidence type="ECO:0000313" key="2">
    <source>
        <dbReference type="EMBL" id="CAA0133009.1"/>
    </source>
</evidence>
<accession>A0A5S9R8Y8</accession>
<name>A0A5S9R8Y8_MYCVN</name>
<reference evidence="2 3" key="1">
    <citation type="submission" date="2019-11" db="EMBL/GenBank/DDBJ databases">
        <authorList>
            <person name="Holert J."/>
        </authorList>
    </citation>
    <scope>NUCLEOTIDE SEQUENCE [LARGE SCALE GENOMIC DNA]</scope>
    <source>
        <strain evidence="2">BC8_1</strain>
    </source>
</reference>
<proteinExistence type="predicted"/>
<sequence length="68" mass="6641">MSARSMRLFQDGAMTFQKKTDGGAVNSATDGGAVNSAPDGGASPGPPTVCANCLSAPVSPGSRTPGMV</sequence>
<dbReference type="EMBL" id="CACSIP010000046">
    <property type="protein sequence ID" value="CAA0133009.1"/>
    <property type="molecule type" value="Genomic_DNA"/>
</dbReference>
<protein>
    <submittedName>
        <fullName evidence="2">Uncharacterized protein</fullName>
    </submittedName>
</protein>
<dbReference type="Proteomes" id="UP000430146">
    <property type="component" value="Unassembled WGS sequence"/>
</dbReference>